<sequence>MAKDPIKEFYEHHYAKLECMLRRIKLTEEAIEKFAKSKESILEIGCGTGENLSYYVNKFHFKNAYCVEIASSAEAEIRKKGITPLILSVSNNFIHLVVRGCIR</sequence>
<evidence type="ECO:0008006" key="3">
    <source>
        <dbReference type="Google" id="ProtNLM"/>
    </source>
</evidence>
<dbReference type="AlphaFoldDB" id="F0NDZ8"/>
<evidence type="ECO:0000313" key="1">
    <source>
        <dbReference type="EMBL" id="ADX84934.1"/>
    </source>
</evidence>
<dbReference type="SUPFAM" id="SSF53335">
    <property type="entry name" value="S-adenosyl-L-methionine-dependent methyltransferases"/>
    <property type="match status" value="1"/>
</dbReference>
<organism evidence="1 2">
    <name type="scientific">Saccharolobus islandicus (strain REY15A)</name>
    <name type="common">Sulfolobus islandicus</name>
    <dbReference type="NCBI Taxonomy" id="930945"/>
    <lineage>
        <taxon>Archaea</taxon>
        <taxon>Thermoproteota</taxon>
        <taxon>Thermoprotei</taxon>
        <taxon>Sulfolobales</taxon>
        <taxon>Sulfolobaceae</taxon>
        <taxon>Saccharolobus</taxon>
    </lineage>
</organism>
<evidence type="ECO:0000313" key="2">
    <source>
        <dbReference type="Proteomes" id="UP000002664"/>
    </source>
</evidence>
<dbReference type="STRING" id="930945.SiRe_0859"/>
<protein>
    <recommendedName>
        <fullName evidence="3">Methyltransferase type 11</fullName>
    </recommendedName>
</protein>
<dbReference type="Gene3D" id="3.40.50.150">
    <property type="entry name" value="Vaccinia Virus protein VP39"/>
    <property type="match status" value="1"/>
</dbReference>
<reference evidence="1 2" key="1">
    <citation type="journal article" date="2011" name="J. Bacteriol.">
        <title>Genome analyses of icelandic strains of Sulfolobus islandicus, model organisms for genetic and virus-host interaction studies.</title>
        <authorList>
            <person name="Guo L."/>
            <person name="Brugger K."/>
            <person name="Liu C."/>
            <person name="Shah S.A."/>
            <person name="Zheng H."/>
            <person name="Zhu Y."/>
            <person name="Wang S."/>
            <person name="Lillestol R.K."/>
            <person name="Chen L."/>
            <person name="Frank J."/>
            <person name="Prangishvili D."/>
            <person name="Paulin L."/>
            <person name="She Q."/>
            <person name="Huang L."/>
            <person name="Garrett R.A."/>
        </authorList>
    </citation>
    <scope>NUCLEOTIDE SEQUENCE [LARGE SCALE GENOMIC DNA]</scope>
    <source>
        <strain evidence="1 2">REY15A</strain>
    </source>
</reference>
<name>F0NDZ8_SACI5</name>
<gene>
    <name evidence="1" type="ordered locus">SiRe_0859</name>
</gene>
<dbReference type="RefSeq" id="WP_014513815.1">
    <property type="nucleotide sequence ID" value="NC_017276.1"/>
</dbReference>
<keyword evidence="2" id="KW-1185">Reference proteome</keyword>
<dbReference type="GeneID" id="12417759"/>
<accession>F0NDZ8</accession>
<proteinExistence type="predicted"/>
<dbReference type="KEGG" id="sir:SiRe_0859"/>
<dbReference type="EMBL" id="CP002425">
    <property type="protein sequence ID" value="ADX84934.1"/>
    <property type="molecule type" value="Genomic_DNA"/>
</dbReference>
<dbReference type="Proteomes" id="UP000002664">
    <property type="component" value="Chromosome"/>
</dbReference>
<dbReference type="eggNOG" id="arCOG01773">
    <property type="taxonomic scope" value="Archaea"/>
</dbReference>
<dbReference type="HOGENOM" id="CLU_2257488_0_0_2"/>
<dbReference type="InterPro" id="IPR029063">
    <property type="entry name" value="SAM-dependent_MTases_sf"/>
</dbReference>